<evidence type="ECO:0000256" key="9">
    <source>
        <dbReference type="ARBA" id="ARBA00044632"/>
    </source>
</evidence>
<proteinExistence type="inferred from homology"/>
<protein>
    <recommendedName>
        <fullName evidence="2">DNA-(apurinic or apyrimidinic site) lyase</fullName>
        <ecNumber evidence="2">4.2.99.18</ecNumber>
    </recommendedName>
</protein>
<dbReference type="GO" id="GO:0006289">
    <property type="term" value="P:nucleotide-excision repair"/>
    <property type="evidence" value="ECO:0007669"/>
    <property type="project" value="InterPro"/>
</dbReference>
<dbReference type="InterPro" id="IPR023170">
    <property type="entry name" value="HhH_base_excis_C"/>
</dbReference>
<evidence type="ECO:0000313" key="12">
    <source>
        <dbReference type="Proteomes" id="UP000005666"/>
    </source>
</evidence>
<comment type="catalytic activity">
    <reaction evidence="9">
        <text>2'-deoxyribonucleotide-(2'-deoxyribose 5'-phosphate)-2'-deoxyribonucleotide-DNA = a 3'-end 2'-deoxyribonucleotide-(2,3-dehydro-2,3-deoxyribose 5'-phosphate)-DNA + a 5'-end 5'-phospho-2'-deoxyribonucleoside-DNA + H(+)</text>
        <dbReference type="Rhea" id="RHEA:66592"/>
        <dbReference type="Rhea" id="RHEA-COMP:13180"/>
        <dbReference type="Rhea" id="RHEA-COMP:16897"/>
        <dbReference type="Rhea" id="RHEA-COMP:17067"/>
        <dbReference type="ChEBI" id="CHEBI:15378"/>
        <dbReference type="ChEBI" id="CHEBI:136412"/>
        <dbReference type="ChEBI" id="CHEBI:157695"/>
        <dbReference type="ChEBI" id="CHEBI:167181"/>
        <dbReference type="EC" id="4.2.99.18"/>
    </reaction>
</comment>
<dbReference type="Proteomes" id="UP000005666">
    <property type="component" value="Chromosome 2"/>
</dbReference>
<keyword evidence="3" id="KW-0227">DNA damage</keyword>
<dbReference type="SUPFAM" id="SSF48150">
    <property type="entry name" value="DNA-glycosylase"/>
    <property type="match status" value="1"/>
</dbReference>
<feature type="domain" description="HhH-GPD" evidence="10">
    <location>
        <begin position="139"/>
        <end position="319"/>
    </location>
</feature>
<keyword evidence="5" id="KW-0234">DNA repair</keyword>
<keyword evidence="4" id="KW-0378">Hydrolase</keyword>
<dbReference type="KEGG" id="tpf:TPHA_0B00510"/>
<dbReference type="EC" id="4.2.99.18" evidence="2"/>
<dbReference type="GO" id="GO:0005634">
    <property type="term" value="C:nucleus"/>
    <property type="evidence" value="ECO:0007669"/>
    <property type="project" value="EnsemblFungi"/>
</dbReference>
<evidence type="ECO:0000313" key="11">
    <source>
        <dbReference type="EMBL" id="CCE61723.1"/>
    </source>
</evidence>
<accession>G8BQC6</accession>
<dbReference type="GO" id="GO:0005739">
    <property type="term" value="C:mitochondrion"/>
    <property type="evidence" value="ECO:0007669"/>
    <property type="project" value="EnsemblFungi"/>
</dbReference>
<keyword evidence="8" id="KW-0326">Glycosidase</keyword>
<dbReference type="GO" id="GO:0034039">
    <property type="term" value="F:8-oxo-7,8-dihydroguanine DNA N-glycosylase activity"/>
    <property type="evidence" value="ECO:0007669"/>
    <property type="project" value="TreeGrafter"/>
</dbReference>
<dbReference type="AlphaFoldDB" id="G8BQC6"/>
<reference evidence="11 12" key="1">
    <citation type="journal article" date="2011" name="Proc. Natl. Acad. Sci. U.S.A.">
        <title>Evolutionary erosion of yeast sex chromosomes by mating-type switching accidents.</title>
        <authorList>
            <person name="Gordon J.L."/>
            <person name="Armisen D."/>
            <person name="Proux-Wera E."/>
            <person name="Oheigeartaigh S.S."/>
            <person name="Byrne K.P."/>
            <person name="Wolfe K.H."/>
        </authorList>
    </citation>
    <scope>NUCLEOTIDE SEQUENCE [LARGE SCALE GENOMIC DNA]</scope>
    <source>
        <strain evidence="12">ATCC 24235 / CBS 4417 / NBRC 1672 / NRRL Y-8282 / UCD 70-5</strain>
    </source>
</reference>
<dbReference type="Pfam" id="PF00730">
    <property type="entry name" value="HhH-GPD"/>
    <property type="match status" value="1"/>
</dbReference>
<evidence type="ECO:0000256" key="4">
    <source>
        <dbReference type="ARBA" id="ARBA00022801"/>
    </source>
</evidence>
<comment type="similarity">
    <text evidence="1">Belongs to the type-1 OGG1 family.</text>
</comment>
<dbReference type="GO" id="GO:0003684">
    <property type="term" value="F:damaged DNA binding"/>
    <property type="evidence" value="ECO:0007669"/>
    <property type="project" value="InterPro"/>
</dbReference>
<dbReference type="EMBL" id="HE612857">
    <property type="protein sequence ID" value="CCE61723.1"/>
    <property type="molecule type" value="Genomic_DNA"/>
</dbReference>
<dbReference type="SUPFAM" id="SSF55945">
    <property type="entry name" value="TATA-box binding protein-like"/>
    <property type="match status" value="1"/>
</dbReference>
<name>G8BQC6_TETPH</name>
<evidence type="ECO:0000256" key="1">
    <source>
        <dbReference type="ARBA" id="ARBA00010679"/>
    </source>
</evidence>
<gene>
    <name evidence="11" type="primary">TPHA0B00510</name>
    <name evidence="11" type="ordered locus">TPHA_0B00510</name>
</gene>
<evidence type="ECO:0000256" key="7">
    <source>
        <dbReference type="ARBA" id="ARBA00023268"/>
    </source>
</evidence>
<dbReference type="SMART" id="SM00478">
    <property type="entry name" value="ENDO3c"/>
    <property type="match status" value="1"/>
</dbReference>
<keyword evidence="7" id="KW-0511">Multifunctional enzyme</keyword>
<dbReference type="InterPro" id="IPR052054">
    <property type="entry name" value="Oxidative_DNA_repair_enzyme"/>
</dbReference>
<evidence type="ECO:0000256" key="8">
    <source>
        <dbReference type="ARBA" id="ARBA00023295"/>
    </source>
</evidence>
<dbReference type="GO" id="GO:0006285">
    <property type="term" value="P:base-excision repair, AP site formation"/>
    <property type="evidence" value="ECO:0007669"/>
    <property type="project" value="EnsemblFungi"/>
</dbReference>
<evidence type="ECO:0000256" key="6">
    <source>
        <dbReference type="ARBA" id="ARBA00023239"/>
    </source>
</evidence>
<dbReference type="Gene3D" id="1.10.340.30">
    <property type="entry name" value="Hypothetical protein, domain 2"/>
    <property type="match status" value="1"/>
</dbReference>
<evidence type="ECO:0000256" key="2">
    <source>
        <dbReference type="ARBA" id="ARBA00012720"/>
    </source>
</evidence>
<organism evidence="11 12">
    <name type="scientific">Tetrapisispora phaffii (strain ATCC 24235 / CBS 4417 / NBRC 1672 / NRRL Y-8282 / UCD 70-5)</name>
    <name type="common">Yeast</name>
    <name type="synonym">Fabospora phaffii</name>
    <dbReference type="NCBI Taxonomy" id="1071381"/>
    <lineage>
        <taxon>Eukaryota</taxon>
        <taxon>Fungi</taxon>
        <taxon>Dikarya</taxon>
        <taxon>Ascomycota</taxon>
        <taxon>Saccharomycotina</taxon>
        <taxon>Saccharomycetes</taxon>
        <taxon>Saccharomycetales</taxon>
        <taxon>Saccharomycetaceae</taxon>
        <taxon>Tetrapisispora</taxon>
    </lineage>
</organism>
<dbReference type="GO" id="GO:0007004">
    <property type="term" value="P:telomere maintenance via telomerase"/>
    <property type="evidence" value="ECO:0007669"/>
    <property type="project" value="EnsemblFungi"/>
</dbReference>
<dbReference type="OrthoDB" id="238681at2759"/>
<dbReference type="Gene3D" id="1.10.1670.10">
    <property type="entry name" value="Helix-hairpin-Helix base-excision DNA repair enzymes (C-terminal)"/>
    <property type="match status" value="1"/>
</dbReference>
<evidence type="ECO:0000256" key="3">
    <source>
        <dbReference type="ARBA" id="ARBA00022763"/>
    </source>
</evidence>
<evidence type="ECO:0000259" key="10">
    <source>
        <dbReference type="SMART" id="SM00478"/>
    </source>
</evidence>
<dbReference type="eggNOG" id="KOG2875">
    <property type="taxonomic scope" value="Eukaryota"/>
</dbReference>
<dbReference type="Pfam" id="PF07934">
    <property type="entry name" value="OGG_N"/>
    <property type="match status" value="1"/>
</dbReference>
<dbReference type="Gene3D" id="3.30.310.40">
    <property type="match status" value="1"/>
</dbReference>
<dbReference type="InterPro" id="IPR003265">
    <property type="entry name" value="HhH-GPD_domain"/>
</dbReference>
<keyword evidence="6" id="KW-0456">Lyase</keyword>
<dbReference type="OMA" id="ITKMCHS"/>
<evidence type="ECO:0000256" key="5">
    <source>
        <dbReference type="ARBA" id="ARBA00023204"/>
    </source>
</evidence>
<dbReference type="HOGENOM" id="CLU_027543_3_1_1"/>
<keyword evidence="12" id="KW-1185">Reference proteome</keyword>
<dbReference type="InterPro" id="IPR011257">
    <property type="entry name" value="DNA_glycosylase"/>
</dbReference>
<dbReference type="GO" id="GO:0070987">
    <property type="term" value="P:error-free translesion synthesis"/>
    <property type="evidence" value="ECO:0007669"/>
    <property type="project" value="EnsemblFungi"/>
</dbReference>
<dbReference type="PANTHER" id="PTHR10242">
    <property type="entry name" value="8-OXOGUANINE DNA GLYCOSYLASE"/>
    <property type="match status" value="1"/>
</dbReference>
<dbReference type="STRING" id="1071381.G8BQC6"/>
<dbReference type="RefSeq" id="XP_003684157.1">
    <property type="nucleotide sequence ID" value="XM_003684109.1"/>
</dbReference>
<dbReference type="PANTHER" id="PTHR10242:SF2">
    <property type="entry name" value="N-GLYCOSYLASE_DNA LYASE"/>
    <property type="match status" value="1"/>
</dbReference>
<sequence>MTGANYGSFIVRKKELLLDNVLQVGQSFRWVYNESSQEYVTTMKISGQYHVVLLKQVELNQDDESDLKNTIVQYATLGDTCDSKSLESHLMDYFRMDVSVENLYNKYWLPNDVRFKAHYPTGNRMLAQEPWETLVSFICSSNNNISRITKMCHELCRNFGTELKPEIDRDDTGSSHYTFPSSDDIVNKATEDKLRELGFGYRAKYIMETAKLLVEQKKANDFTDDSEYLLSVKDSSSYIELREHLMGYTGVGPKVADCVCLMGFRHDDVVPVDVHISRIAKRDYKFQVNKKSMENLRKQYASYPVTKKKINLELDLIRVMFVKKWGKYAGWAQGILFSNEIGKSSGATTNGDVKKRQLELDIQVKEETVENSDKIKRKK</sequence>
<dbReference type="CDD" id="cd00056">
    <property type="entry name" value="ENDO3c"/>
    <property type="match status" value="1"/>
</dbReference>
<dbReference type="GeneID" id="11535050"/>
<dbReference type="GO" id="GO:0140078">
    <property type="term" value="F:class I DNA-(apurinic or apyrimidinic site) endonuclease activity"/>
    <property type="evidence" value="ECO:0007669"/>
    <property type="project" value="UniProtKB-EC"/>
</dbReference>
<dbReference type="InterPro" id="IPR012904">
    <property type="entry name" value="OGG_N"/>
</dbReference>